<comment type="caution">
    <text evidence="2">The sequence shown here is derived from an EMBL/GenBank/DDBJ whole genome shotgun (WGS) entry which is preliminary data.</text>
</comment>
<keyword evidence="1" id="KW-1133">Transmembrane helix</keyword>
<feature type="transmembrane region" description="Helical" evidence="1">
    <location>
        <begin position="150"/>
        <end position="166"/>
    </location>
</feature>
<sequence length="201" mass="22118">MAASFLRIRMSLLEKMAGARLYALINYCRGVDAGIAGRKLAQLKLAAEAFKEMPKAYPAGRGGMTFYGSVTVVFYALLLSYVCLALTVKTTIGGLGFIVGVAVFFILVVALIGIEKGRTLSLKLFLVVWLLLCVCNVPVAGWLLITPFSALSLVFWGIGIVLLWLTRKVMNGPELTKLVQWRVSLKIAQFRRQALTQSKRK</sequence>
<gene>
    <name evidence="2" type="ORF">SAMN02927897_02479</name>
</gene>
<dbReference type="Proteomes" id="UP000183569">
    <property type="component" value="Unassembled WGS sequence"/>
</dbReference>
<reference evidence="2 3" key="1">
    <citation type="submission" date="2016-10" db="EMBL/GenBank/DDBJ databases">
        <authorList>
            <person name="Varghese N."/>
            <person name="Submissions S."/>
        </authorList>
    </citation>
    <scope>NUCLEOTIDE SEQUENCE [LARGE SCALE GENOMIC DNA]</scope>
    <source>
        <strain evidence="2 3">CGMCC 1.12102</strain>
    </source>
</reference>
<evidence type="ECO:0000313" key="3">
    <source>
        <dbReference type="Proteomes" id="UP000183569"/>
    </source>
</evidence>
<feature type="transmembrane region" description="Helical" evidence="1">
    <location>
        <begin position="124"/>
        <end position="144"/>
    </location>
</feature>
<proteinExistence type="predicted"/>
<evidence type="ECO:0000256" key="1">
    <source>
        <dbReference type="SAM" id="Phobius"/>
    </source>
</evidence>
<dbReference type="AlphaFoldDB" id="A0A1G4YDM5"/>
<evidence type="ECO:0000313" key="2">
    <source>
        <dbReference type="EMBL" id="SCX51435.1"/>
    </source>
</evidence>
<accession>A0A1G4YDM5</accession>
<feature type="transmembrane region" description="Helical" evidence="1">
    <location>
        <begin position="94"/>
        <end position="112"/>
    </location>
</feature>
<keyword evidence="1" id="KW-0472">Membrane</keyword>
<protein>
    <submittedName>
        <fullName evidence="2">Uncharacterized protein</fullName>
    </submittedName>
</protein>
<keyword evidence="1" id="KW-0812">Transmembrane</keyword>
<feature type="transmembrane region" description="Helical" evidence="1">
    <location>
        <begin position="65"/>
        <end position="88"/>
    </location>
</feature>
<organism evidence="2 3">
    <name type="scientific">Kosakonia sacchari</name>
    <dbReference type="NCBI Taxonomy" id="1158459"/>
    <lineage>
        <taxon>Bacteria</taxon>
        <taxon>Pseudomonadati</taxon>
        <taxon>Pseudomonadota</taxon>
        <taxon>Gammaproteobacteria</taxon>
        <taxon>Enterobacterales</taxon>
        <taxon>Enterobacteriaceae</taxon>
        <taxon>Kosakonia</taxon>
    </lineage>
</organism>
<name>A0A1G4YDM5_9ENTR</name>
<dbReference type="EMBL" id="FMUI01000006">
    <property type="protein sequence ID" value="SCX51435.1"/>
    <property type="molecule type" value="Genomic_DNA"/>
</dbReference>